<evidence type="ECO:0000256" key="1">
    <source>
        <dbReference type="SAM" id="MobiDB-lite"/>
    </source>
</evidence>
<feature type="region of interest" description="Disordered" evidence="1">
    <location>
        <begin position="1"/>
        <end position="105"/>
    </location>
</feature>
<reference evidence="2" key="1">
    <citation type="journal article" date="2014" name="Funct. Integr. Genomics">
        <title>The barley Frost resistance-H2 locus.</title>
        <authorList>
            <person name="Pasquariello M."/>
            <person name="Barabaschi D."/>
            <person name="Himmelbach A."/>
            <person name="Steuernagel B."/>
            <person name="Ariyadasa R."/>
            <person name="Stein N."/>
            <person name="Gandolfi F."/>
            <person name="Tenedini E."/>
            <person name="Bernardis I."/>
            <person name="Tagliafico E."/>
            <person name="Pecchioni N."/>
            <person name="Francia E."/>
        </authorList>
    </citation>
    <scope>NUCLEOTIDE SEQUENCE</scope>
</reference>
<accession>A0A023IND7</accession>
<sequence length="105" mass="10653">MASGVARPRSIRDTPTTGGNTGLEETAASIPECTTTLGHVTILRRPAPSWPSTGSNGQDTSPGGASSEATVVQHDDPTSRSRLTAAPSCEPRGSILPGGDPNESV</sequence>
<evidence type="ECO:0000313" key="2">
    <source>
        <dbReference type="EMBL" id="AGW47715.1"/>
    </source>
</evidence>
<organism evidence="2">
    <name type="scientific">Hordeum vulgare subsp. vulgare</name>
    <name type="common">Domesticated barley</name>
    <dbReference type="NCBI Taxonomy" id="112509"/>
    <lineage>
        <taxon>Eukaryota</taxon>
        <taxon>Viridiplantae</taxon>
        <taxon>Streptophyta</taxon>
        <taxon>Embryophyta</taxon>
        <taxon>Tracheophyta</taxon>
        <taxon>Spermatophyta</taxon>
        <taxon>Magnoliopsida</taxon>
        <taxon>Liliopsida</taxon>
        <taxon>Poales</taxon>
        <taxon>Poaceae</taxon>
        <taxon>BOP clade</taxon>
        <taxon>Pooideae</taxon>
        <taxon>Triticodae</taxon>
        <taxon>Triticeae</taxon>
        <taxon>Hordeinae</taxon>
        <taxon>Hordeum</taxon>
    </lineage>
</organism>
<protein>
    <submittedName>
        <fullName evidence="2">Uncharacterized protein</fullName>
    </submittedName>
</protein>
<dbReference type="EMBL" id="KF686739">
    <property type="protein sequence ID" value="AGW47715.1"/>
    <property type="molecule type" value="Genomic_DNA"/>
</dbReference>
<feature type="compositionally biased region" description="Polar residues" evidence="1">
    <location>
        <begin position="50"/>
        <end position="70"/>
    </location>
</feature>
<name>A0A023IND7_HORVV</name>
<dbReference type="AlphaFoldDB" id="A0A023IND7"/>
<proteinExistence type="predicted"/>